<evidence type="ECO:0000313" key="2">
    <source>
        <dbReference type="Proteomes" id="UP000682892"/>
    </source>
</evidence>
<gene>
    <name evidence="1" type="ORF">AaeL_AAEL002507</name>
</gene>
<accession>Q17HZ3</accession>
<evidence type="ECO:0000313" key="1">
    <source>
        <dbReference type="EMBL" id="EAT46283.1"/>
    </source>
</evidence>
<dbReference type="AlphaFoldDB" id="Q17HZ3"/>
<sequence length="63" mass="7692">MYWISFWDINRSAVNRSAKKNHPWEHTGKPWHGSFGVLDRYKHIPECLYFIWKNPLRFLGFVI</sequence>
<dbReference type="PaxDb" id="7159-AAEL002507-PA"/>
<reference evidence="1" key="2">
    <citation type="journal article" date="2007" name="Science">
        <title>Genome sequence of Aedes aegypti, a major arbovirus vector.</title>
        <authorList>
            <person name="Nene V."/>
            <person name="Wortman J.R."/>
            <person name="Lawson D."/>
            <person name="Haas B."/>
            <person name="Kodira C."/>
            <person name="Tu Z.J."/>
            <person name="Loftus B."/>
            <person name="Xi Z."/>
            <person name="Megy K."/>
            <person name="Grabherr M."/>
            <person name="Ren Q."/>
            <person name="Zdobnov E.M."/>
            <person name="Lobo N.F."/>
            <person name="Campbell K.S."/>
            <person name="Brown S.E."/>
            <person name="Bonaldo M.F."/>
            <person name="Zhu J."/>
            <person name="Sinkins S.P."/>
            <person name="Hogenkamp D.G."/>
            <person name="Amedeo P."/>
            <person name="Arensburger P."/>
            <person name="Atkinson P.W."/>
            <person name="Bidwell S."/>
            <person name="Biedler J."/>
            <person name="Birney E."/>
            <person name="Bruggner R.V."/>
            <person name="Costas J."/>
            <person name="Coy M.R."/>
            <person name="Crabtree J."/>
            <person name="Crawford M."/>
            <person name="Debruyn B."/>
            <person name="Decaprio D."/>
            <person name="Eiglmeier K."/>
            <person name="Eisenstadt E."/>
            <person name="El-Dorry H."/>
            <person name="Gelbart W.M."/>
            <person name="Gomes S.L."/>
            <person name="Hammond M."/>
            <person name="Hannick L.I."/>
            <person name="Hogan J.R."/>
            <person name="Holmes M.H."/>
            <person name="Jaffe D."/>
            <person name="Johnston J.S."/>
            <person name="Kennedy R.C."/>
            <person name="Koo H."/>
            <person name="Kravitz S."/>
            <person name="Kriventseva E.V."/>
            <person name="Kulp D."/>
            <person name="Labutti K."/>
            <person name="Lee E."/>
            <person name="Li S."/>
            <person name="Lovin D.D."/>
            <person name="Mao C."/>
            <person name="Mauceli E."/>
            <person name="Menck C.F."/>
            <person name="Miller J.R."/>
            <person name="Montgomery P."/>
            <person name="Mori A."/>
            <person name="Nascimento A.L."/>
            <person name="Naveira H.F."/>
            <person name="Nusbaum C."/>
            <person name="O'leary S."/>
            <person name="Orvis J."/>
            <person name="Pertea M."/>
            <person name="Quesneville H."/>
            <person name="Reidenbach K.R."/>
            <person name="Rogers Y.H."/>
            <person name="Roth C.W."/>
            <person name="Schneider J.R."/>
            <person name="Schatz M."/>
            <person name="Shumway M."/>
            <person name="Stanke M."/>
            <person name="Stinson E.O."/>
            <person name="Tubio J.M."/>
            <person name="Vanzee J.P."/>
            <person name="Verjovski-Almeida S."/>
            <person name="Werner D."/>
            <person name="White O."/>
            <person name="Wyder S."/>
            <person name="Zeng Q."/>
            <person name="Zhao Q."/>
            <person name="Zhao Y."/>
            <person name="Hill C.A."/>
            <person name="Raikhel A.S."/>
            <person name="Soares M.B."/>
            <person name="Knudson D.L."/>
            <person name="Lee N.H."/>
            <person name="Galagan J."/>
            <person name="Salzberg S.L."/>
            <person name="Paulsen I.T."/>
            <person name="Dimopoulos G."/>
            <person name="Collins F.H."/>
            <person name="Birren B."/>
            <person name="Fraser-Liggett C.M."/>
            <person name="Severson D.W."/>
        </authorList>
    </citation>
    <scope>NUCLEOTIDE SEQUENCE [LARGE SCALE GENOMIC DNA]</scope>
    <source>
        <strain evidence="1">Liverpool</strain>
    </source>
</reference>
<protein>
    <submittedName>
        <fullName evidence="1">AAEL002507-PA</fullName>
    </submittedName>
</protein>
<organism evidence="1 2">
    <name type="scientific">Aedes aegypti</name>
    <name type="common">Yellowfever mosquito</name>
    <name type="synonym">Culex aegypti</name>
    <dbReference type="NCBI Taxonomy" id="7159"/>
    <lineage>
        <taxon>Eukaryota</taxon>
        <taxon>Metazoa</taxon>
        <taxon>Ecdysozoa</taxon>
        <taxon>Arthropoda</taxon>
        <taxon>Hexapoda</taxon>
        <taxon>Insecta</taxon>
        <taxon>Pterygota</taxon>
        <taxon>Neoptera</taxon>
        <taxon>Endopterygota</taxon>
        <taxon>Diptera</taxon>
        <taxon>Nematocera</taxon>
        <taxon>Culicoidea</taxon>
        <taxon>Culicidae</taxon>
        <taxon>Culicinae</taxon>
        <taxon>Aedini</taxon>
        <taxon>Aedes</taxon>
        <taxon>Stegomyia</taxon>
    </lineage>
</organism>
<dbReference type="EMBL" id="CH477244">
    <property type="protein sequence ID" value="EAT46283.1"/>
    <property type="molecule type" value="Genomic_DNA"/>
</dbReference>
<proteinExistence type="predicted"/>
<dbReference type="Proteomes" id="UP000682892">
    <property type="component" value="Chromosome 1"/>
</dbReference>
<name>Q17HZ3_AEDAE</name>
<reference evidence="1" key="3">
    <citation type="submission" date="2012-09" db="EMBL/GenBank/DDBJ databases">
        <authorList>
            <consortium name="VectorBase"/>
        </authorList>
    </citation>
    <scope>NUCLEOTIDE SEQUENCE</scope>
    <source>
        <strain evidence="1">Liverpool</strain>
    </source>
</reference>
<dbReference type="HOGENOM" id="CLU_2887639_0_0_1"/>
<reference evidence="1" key="1">
    <citation type="submission" date="2005-10" db="EMBL/GenBank/DDBJ databases">
        <authorList>
            <person name="Loftus B.J."/>
            <person name="Nene V.M."/>
            <person name="Hannick L.I."/>
            <person name="Bidwell S."/>
            <person name="Haas B."/>
            <person name="Amedeo P."/>
            <person name="Orvis J."/>
            <person name="Wortman J.R."/>
            <person name="White O.R."/>
            <person name="Salzberg S."/>
            <person name="Shumway M."/>
            <person name="Koo H."/>
            <person name="Zhao Y."/>
            <person name="Holmes M."/>
            <person name="Miller J."/>
            <person name="Schatz M."/>
            <person name="Pop M."/>
            <person name="Pai G."/>
            <person name="Utterback T."/>
            <person name="Rogers Y.-H."/>
            <person name="Kravitz S."/>
            <person name="Fraser C.M."/>
        </authorList>
    </citation>
    <scope>NUCLEOTIDE SEQUENCE</scope>
    <source>
        <strain evidence="1">Liverpool</strain>
    </source>
</reference>